<feature type="compositionally biased region" description="Polar residues" evidence="1">
    <location>
        <begin position="87"/>
        <end position="99"/>
    </location>
</feature>
<dbReference type="Proteomes" id="UP000799766">
    <property type="component" value="Unassembled WGS sequence"/>
</dbReference>
<evidence type="ECO:0000313" key="3">
    <source>
        <dbReference type="Proteomes" id="UP000799766"/>
    </source>
</evidence>
<reference evidence="2" key="1">
    <citation type="journal article" date="2020" name="Stud. Mycol.">
        <title>101 Dothideomycetes genomes: a test case for predicting lifestyles and emergence of pathogens.</title>
        <authorList>
            <person name="Haridas S."/>
            <person name="Albert R."/>
            <person name="Binder M."/>
            <person name="Bloem J."/>
            <person name="Labutti K."/>
            <person name="Salamov A."/>
            <person name="Andreopoulos B."/>
            <person name="Baker S."/>
            <person name="Barry K."/>
            <person name="Bills G."/>
            <person name="Bluhm B."/>
            <person name="Cannon C."/>
            <person name="Castanera R."/>
            <person name="Culley D."/>
            <person name="Daum C."/>
            <person name="Ezra D."/>
            <person name="Gonzalez J."/>
            <person name="Henrissat B."/>
            <person name="Kuo A."/>
            <person name="Liang C."/>
            <person name="Lipzen A."/>
            <person name="Lutzoni F."/>
            <person name="Magnuson J."/>
            <person name="Mondo S."/>
            <person name="Nolan M."/>
            <person name="Ohm R."/>
            <person name="Pangilinan J."/>
            <person name="Park H.-J."/>
            <person name="Ramirez L."/>
            <person name="Alfaro M."/>
            <person name="Sun H."/>
            <person name="Tritt A."/>
            <person name="Yoshinaga Y."/>
            <person name="Zwiers L.-H."/>
            <person name="Turgeon B."/>
            <person name="Goodwin S."/>
            <person name="Spatafora J."/>
            <person name="Crous P."/>
            <person name="Grigoriev I."/>
        </authorList>
    </citation>
    <scope>NUCLEOTIDE SEQUENCE</scope>
    <source>
        <strain evidence="2">ATCC 16933</strain>
    </source>
</reference>
<sequence>MTQKRLHRAAGMLGRFARHATLLVALRLRTRTLVVAFGRPSHLREDTLPHAECPCGVCLGNRGSTNGAGPEEAPPGMAVRLNGGPRTASNIKYRPTSSE</sequence>
<evidence type="ECO:0000313" key="2">
    <source>
        <dbReference type="EMBL" id="KAF2461684.1"/>
    </source>
</evidence>
<organism evidence="2 3">
    <name type="scientific">Lineolata rhizophorae</name>
    <dbReference type="NCBI Taxonomy" id="578093"/>
    <lineage>
        <taxon>Eukaryota</taxon>
        <taxon>Fungi</taxon>
        <taxon>Dikarya</taxon>
        <taxon>Ascomycota</taxon>
        <taxon>Pezizomycotina</taxon>
        <taxon>Dothideomycetes</taxon>
        <taxon>Dothideomycetes incertae sedis</taxon>
        <taxon>Lineolatales</taxon>
        <taxon>Lineolataceae</taxon>
        <taxon>Lineolata</taxon>
    </lineage>
</organism>
<dbReference type="EMBL" id="MU001671">
    <property type="protein sequence ID" value="KAF2461684.1"/>
    <property type="molecule type" value="Genomic_DNA"/>
</dbReference>
<proteinExistence type="predicted"/>
<accession>A0A6A6PCJ7</accession>
<evidence type="ECO:0000256" key="1">
    <source>
        <dbReference type="SAM" id="MobiDB-lite"/>
    </source>
</evidence>
<name>A0A6A6PCJ7_9PEZI</name>
<keyword evidence="3" id="KW-1185">Reference proteome</keyword>
<protein>
    <submittedName>
        <fullName evidence="2">Uncharacterized protein</fullName>
    </submittedName>
</protein>
<feature type="region of interest" description="Disordered" evidence="1">
    <location>
        <begin position="66"/>
        <end position="99"/>
    </location>
</feature>
<gene>
    <name evidence="2" type="ORF">BDY21DRAFT_92859</name>
</gene>
<dbReference type="AlphaFoldDB" id="A0A6A6PCJ7"/>